<gene>
    <name evidence="1" type="ORF">C5167_011252</name>
</gene>
<dbReference type="EMBL" id="CM010720">
    <property type="protein sequence ID" value="RZC67562.1"/>
    <property type="molecule type" value="Genomic_DNA"/>
</dbReference>
<reference evidence="1 2" key="1">
    <citation type="journal article" date="2018" name="Science">
        <title>The opium poppy genome and morphinan production.</title>
        <authorList>
            <person name="Guo L."/>
            <person name="Winzer T."/>
            <person name="Yang X."/>
            <person name="Li Y."/>
            <person name="Ning Z."/>
            <person name="He Z."/>
            <person name="Teodor R."/>
            <person name="Lu Y."/>
            <person name="Bowser T.A."/>
            <person name="Graham I.A."/>
            <person name="Ye K."/>
        </authorList>
    </citation>
    <scope>NUCLEOTIDE SEQUENCE [LARGE SCALE GENOMIC DNA]</scope>
    <source>
        <strain evidence="2">cv. HN1</strain>
        <tissue evidence="1">Leaves</tissue>
    </source>
</reference>
<evidence type="ECO:0000313" key="2">
    <source>
        <dbReference type="Proteomes" id="UP000316621"/>
    </source>
</evidence>
<name>A0A4Y7K5E2_PAPSO</name>
<accession>A0A4Y7K5E2</accession>
<organism evidence="1 2">
    <name type="scientific">Papaver somniferum</name>
    <name type="common">Opium poppy</name>
    <dbReference type="NCBI Taxonomy" id="3469"/>
    <lineage>
        <taxon>Eukaryota</taxon>
        <taxon>Viridiplantae</taxon>
        <taxon>Streptophyta</taxon>
        <taxon>Embryophyta</taxon>
        <taxon>Tracheophyta</taxon>
        <taxon>Spermatophyta</taxon>
        <taxon>Magnoliopsida</taxon>
        <taxon>Ranunculales</taxon>
        <taxon>Papaveraceae</taxon>
        <taxon>Papaveroideae</taxon>
        <taxon>Papaver</taxon>
    </lineage>
</organism>
<keyword evidence="2" id="KW-1185">Reference proteome</keyword>
<sequence length="65" mass="7771">MQKCAIKVKRINRFSSKNYFVKLRWVRITERRRAIELSAERERCSKFSDAFSLGRVDNLAKHVLN</sequence>
<protein>
    <submittedName>
        <fullName evidence="1">Uncharacterized protein</fullName>
    </submittedName>
</protein>
<dbReference type="Proteomes" id="UP000316621">
    <property type="component" value="Chromosome 6"/>
</dbReference>
<proteinExistence type="predicted"/>
<dbReference type="AlphaFoldDB" id="A0A4Y7K5E2"/>
<dbReference type="Gramene" id="RZC67562">
    <property type="protein sequence ID" value="RZC67562"/>
    <property type="gene ID" value="C5167_011252"/>
</dbReference>
<evidence type="ECO:0000313" key="1">
    <source>
        <dbReference type="EMBL" id="RZC67562.1"/>
    </source>
</evidence>